<keyword evidence="2" id="KW-1185">Reference proteome</keyword>
<organism evidence="1 2">
    <name type="scientific">Lysobacter capsici AZ78</name>
    <dbReference type="NCBI Taxonomy" id="1444315"/>
    <lineage>
        <taxon>Bacteria</taxon>
        <taxon>Pseudomonadati</taxon>
        <taxon>Pseudomonadota</taxon>
        <taxon>Gammaproteobacteria</taxon>
        <taxon>Lysobacterales</taxon>
        <taxon>Lysobacteraceae</taxon>
        <taxon>Lysobacter</taxon>
    </lineage>
</organism>
<comment type="caution">
    <text evidence="1">The sequence shown here is derived from an EMBL/GenBank/DDBJ whole genome shotgun (WGS) entry which is preliminary data.</text>
</comment>
<dbReference type="RefSeq" id="WP_036115533.1">
    <property type="nucleotide sequence ID" value="NZ_JAJA02000001.1"/>
</dbReference>
<evidence type="ECO:0000313" key="2">
    <source>
        <dbReference type="Proteomes" id="UP000023435"/>
    </source>
</evidence>
<protein>
    <submittedName>
        <fullName evidence="1">Uncharacterized protein</fullName>
    </submittedName>
</protein>
<reference evidence="1 2" key="1">
    <citation type="journal article" date="2014" name="Genome Announc.">
        <title>Draft Genome Sequence of Lysobacter capsici AZ78, a Bacterium Antagonistic to Plant-Pathogenic Oomycetes.</title>
        <authorList>
            <person name="Puopolo G."/>
            <person name="Sonego P."/>
            <person name="Engelen K."/>
            <person name="Pertot I."/>
        </authorList>
    </citation>
    <scope>NUCLEOTIDE SEQUENCE [LARGE SCALE GENOMIC DNA]</scope>
    <source>
        <strain evidence="1 2">AZ78</strain>
    </source>
</reference>
<name>A0A125U0A0_9GAMM</name>
<dbReference type="EMBL" id="JAJA02000001">
    <property type="protein sequence ID" value="KWS02525.1"/>
    <property type="molecule type" value="Genomic_DNA"/>
</dbReference>
<dbReference type="OrthoDB" id="9850344at2"/>
<accession>A0A125U0A0</accession>
<dbReference type="Proteomes" id="UP000023435">
    <property type="component" value="Unassembled WGS sequence"/>
</dbReference>
<sequence length="230" mass="26047">MHYLPDDAFWVTSGLPFRVLGRPEFLADMDLAGQQHAQELAEYPQRQYDALEQHYLSLRGMAALDLCLLHDLLFELMPQQLLAGAWFAALSPHPLYEPLLREAQARVLNDERYQRGQARLLALALAAYEESDDVGDAGSAASCMQRIREALAPLPKPMVLLRLMPTPEQLQQLQEDRQRVGQIYRRHGAQAARDAIPGTVIGFFNLSHAAWRRLGYPSMERYLQGVRATP</sequence>
<proteinExistence type="predicted"/>
<gene>
    <name evidence="1" type="ORF">AZ78_0069</name>
</gene>
<evidence type="ECO:0000313" key="1">
    <source>
        <dbReference type="EMBL" id="KWS02525.1"/>
    </source>
</evidence>
<dbReference type="AlphaFoldDB" id="A0A125U0A0"/>